<evidence type="ECO:0000313" key="3">
    <source>
        <dbReference type="EMBL" id="SDH24411.1"/>
    </source>
</evidence>
<evidence type="ECO:0000259" key="2">
    <source>
        <dbReference type="Pfam" id="PF00248"/>
    </source>
</evidence>
<dbReference type="InterPro" id="IPR050523">
    <property type="entry name" value="AKR_Detox_Biosynth"/>
</dbReference>
<dbReference type="STRING" id="399736.SAMN04489720_0530"/>
<keyword evidence="1" id="KW-0560">Oxidoreductase</keyword>
<dbReference type="GO" id="GO:0016491">
    <property type="term" value="F:oxidoreductase activity"/>
    <property type="evidence" value="ECO:0007669"/>
    <property type="project" value="UniProtKB-KW"/>
</dbReference>
<dbReference type="InterPro" id="IPR023210">
    <property type="entry name" value="NADP_OxRdtase_dom"/>
</dbReference>
<reference evidence="4" key="1">
    <citation type="submission" date="2016-10" db="EMBL/GenBank/DDBJ databases">
        <authorList>
            <person name="Varghese N."/>
            <person name="Submissions S."/>
        </authorList>
    </citation>
    <scope>NUCLEOTIDE SEQUENCE [LARGE SCALE GENOMIC DNA]</scope>
    <source>
        <strain evidence="4">DSM 22002</strain>
    </source>
</reference>
<protein>
    <submittedName>
        <fullName evidence="3">Predicted oxidoreductase</fullName>
    </submittedName>
</protein>
<dbReference type="Proteomes" id="UP000198822">
    <property type="component" value="Chromosome I"/>
</dbReference>
<dbReference type="GO" id="GO:0005829">
    <property type="term" value="C:cytosol"/>
    <property type="evidence" value="ECO:0007669"/>
    <property type="project" value="TreeGrafter"/>
</dbReference>
<organism evidence="3 4">
    <name type="scientific">Agrococcus jejuensis</name>
    <dbReference type="NCBI Taxonomy" id="399736"/>
    <lineage>
        <taxon>Bacteria</taxon>
        <taxon>Bacillati</taxon>
        <taxon>Actinomycetota</taxon>
        <taxon>Actinomycetes</taxon>
        <taxon>Micrococcales</taxon>
        <taxon>Microbacteriaceae</taxon>
        <taxon>Agrococcus</taxon>
    </lineage>
</organism>
<dbReference type="OrthoDB" id="9768793at2"/>
<dbReference type="PANTHER" id="PTHR43364">
    <property type="entry name" value="NADH-SPECIFIC METHYLGLYOXAL REDUCTASE-RELATED"/>
    <property type="match status" value="1"/>
</dbReference>
<dbReference type="RefSeq" id="WP_092502190.1">
    <property type="nucleotide sequence ID" value="NZ_LT629695.1"/>
</dbReference>
<dbReference type="SUPFAM" id="SSF51430">
    <property type="entry name" value="NAD(P)-linked oxidoreductase"/>
    <property type="match status" value="1"/>
</dbReference>
<dbReference type="EMBL" id="LT629695">
    <property type="protein sequence ID" value="SDH24411.1"/>
    <property type="molecule type" value="Genomic_DNA"/>
</dbReference>
<keyword evidence="4" id="KW-1185">Reference proteome</keyword>
<gene>
    <name evidence="3" type="ORF">SAMN04489720_0530</name>
</gene>
<evidence type="ECO:0000256" key="1">
    <source>
        <dbReference type="ARBA" id="ARBA00023002"/>
    </source>
</evidence>
<dbReference type="Gene3D" id="3.20.20.100">
    <property type="entry name" value="NADP-dependent oxidoreductase domain"/>
    <property type="match status" value="1"/>
</dbReference>
<dbReference type="AlphaFoldDB" id="A0A1G8ATT0"/>
<evidence type="ECO:0000313" key="4">
    <source>
        <dbReference type="Proteomes" id="UP000198822"/>
    </source>
</evidence>
<feature type="domain" description="NADP-dependent oxidoreductase" evidence="2">
    <location>
        <begin position="15"/>
        <end position="310"/>
    </location>
</feature>
<proteinExistence type="predicted"/>
<sequence length="313" mass="33835">MRRTLGTSAIVVSPVGLGLNNLGRPGTATEEQAGTDRLIHAAVDHGITLLDTADMYGVPPTTSERLLGNALKGKRDQVVLATKWGHQDFPIPGSEDWGPKGERRYIRNAVDASLTRLQTDWIDLYQLHTPDPETPIATTIDALDELVEAGKIRAYGHSNLSGEQIREAAAVQSPNGFVTAQDEYSLLARGVEADVLPAAREAGLGFLPYFPLYNGLLSGKYTRTEQPHDGRLTRIKPQLLEGVDWTLLEEYDRVARDAGLTMLEATFAWLLAQEPVVSVIAGATKPEQIAQNVAAGEARMGADVVAAISDLFS</sequence>
<dbReference type="Pfam" id="PF00248">
    <property type="entry name" value="Aldo_ket_red"/>
    <property type="match status" value="1"/>
</dbReference>
<accession>A0A1G8ATT0</accession>
<dbReference type="PANTHER" id="PTHR43364:SF4">
    <property type="entry name" value="NAD(P)-LINKED OXIDOREDUCTASE SUPERFAMILY PROTEIN"/>
    <property type="match status" value="1"/>
</dbReference>
<dbReference type="InterPro" id="IPR036812">
    <property type="entry name" value="NAD(P)_OxRdtase_dom_sf"/>
</dbReference>
<name>A0A1G8ATT0_9MICO</name>